<feature type="chain" id="PRO_5005487349" description="Reelin domain-containing protein" evidence="1">
    <location>
        <begin position="22"/>
        <end position="165"/>
    </location>
</feature>
<proteinExistence type="predicted"/>
<dbReference type="InterPro" id="IPR042307">
    <property type="entry name" value="Reeler_sf"/>
</dbReference>
<accession>A0A0K2T1M1</accession>
<sequence>MNPGVIIFSLWLFLLVQGSASLSSGSPSACLINPGHFGTKSNRNTSHPYNISVVMDPLNTKMYTIRIESHEHVGFKGILIEPMQTNKGGHLDGEWVKFDKELFKVEEKTEDCKIRALTHRSRKIKFIAEFIFVFKTDVKKSSVVFKMILVKRFNDYWSEVLAFPS</sequence>
<feature type="domain" description="Reelin" evidence="2">
    <location>
        <begin position="34"/>
        <end position="157"/>
    </location>
</feature>
<name>A0A0K2T1M1_LEPSM</name>
<evidence type="ECO:0000313" key="3">
    <source>
        <dbReference type="EMBL" id="CDW19898.1"/>
    </source>
</evidence>
<organism evidence="3">
    <name type="scientific">Lepeophtheirus salmonis</name>
    <name type="common">Salmon louse</name>
    <name type="synonym">Caligus salmonis</name>
    <dbReference type="NCBI Taxonomy" id="72036"/>
    <lineage>
        <taxon>Eukaryota</taxon>
        <taxon>Metazoa</taxon>
        <taxon>Ecdysozoa</taxon>
        <taxon>Arthropoda</taxon>
        <taxon>Crustacea</taxon>
        <taxon>Multicrustacea</taxon>
        <taxon>Hexanauplia</taxon>
        <taxon>Copepoda</taxon>
        <taxon>Siphonostomatoida</taxon>
        <taxon>Caligidae</taxon>
        <taxon>Lepeophtheirus</taxon>
    </lineage>
</organism>
<dbReference type="InterPro" id="IPR002861">
    <property type="entry name" value="Reeler_dom"/>
</dbReference>
<keyword evidence="1" id="KW-0732">Signal</keyword>
<reference evidence="3" key="1">
    <citation type="submission" date="2014-05" db="EMBL/GenBank/DDBJ databases">
        <authorList>
            <person name="Chronopoulou M."/>
        </authorList>
    </citation>
    <scope>NUCLEOTIDE SEQUENCE</scope>
    <source>
        <tissue evidence="3">Whole organism</tissue>
    </source>
</reference>
<evidence type="ECO:0000256" key="1">
    <source>
        <dbReference type="SAM" id="SignalP"/>
    </source>
</evidence>
<dbReference type="Gene3D" id="2.60.40.4060">
    <property type="entry name" value="Reeler domain"/>
    <property type="match status" value="1"/>
</dbReference>
<protein>
    <recommendedName>
        <fullName evidence="2">Reelin domain-containing protein</fullName>
    </recommendedName>
</protein>
<dbReference type="AlphaFoldDB" id="A0A0K2T1M1"/>
<dbReference type="EMBL" id="HACA01002537">
    <property type="protein sequence ID" value="CDW19898.1"/>
    <property type="molecule type" value="Transcribed_RNA"/>
</dbReference>
<dbReference type="Pfam" id="PF02014">
    <property type="entry name" value="Reeler"/>
    <property type="match status" value="1"/>
</dbReference>
<feature type="signal peptide" evidence="1">
    <location>
        <begin position="1"/>
        <end position="21"/>
    </location>
</feature>
<evidence type="ECO:0000259" key="2">
    <source>
        <dbReference type="Pfam" id="PF02014"/>
    </source>
</evidence>